<protein>
    <submittedName>
        <fullName evidence="2">Uncharacterized protein</fullName>
    </submittedName>
</protein>
<dbReference type="Proteomes" id="UP000054324">
    <property type="component" value="Unassembled WGS sequence"/>
</dbReference>
<dbReference type="EMBL" id="KL597128">
    <property type="protein sequence ID" value="KER19842.1"/>
    <property type="molecule type" value="Genomic_DNA"/>
</dbReference>
<accession>A0A074Z2U6</accession>
<dbReference type="GeneID" id="20325640"/>
<proteinExistence type="predicted"/>
<evidence type="ECO:0000313" key="3">
    <source>
        <dbReference type="Proteomes" id="UP000054324"/>
    </source>
</evidence>
<keyword evidence="3" id="KW-1185">Reference proteome</keyword>
<name>A0A074Z2U6_OPIVI</name>
<reference evidence="2 3" key="1">
    <citation type="submission" date="2013-11" db="EMBL/GenBank/DDBJ databases">
        <title>Opisthorchis viverrini - life in the bile duct.</title>
        <authorList>
            <person name="Young N.D."/>
            <person name="Nagarajan N."/>
            <person name="Lin S.J."/>
            <person name="Korhonen P.K."/>
            <person name="Jex A.R."/>
            <person name="Hall R.S."/>
            <person name="Safavi-Hemami H."/>
            <person name="Kaewkong W."/>
            <person name="Bertrand D."/>
            <person name="Gao S."/>
            <person name="Seet Q."/>
            <person name="Wongkham S."/>
            <person name="Teh B.T."/>
            <person name="Wongkham C."/>
            <person name="Intapan P.M."/>
            <person name="Maleewong W."/>
            <person name="Yang X."/>
            <person name="Hu M."/>
            <person name="Wang Z."/>
            <person name="Hofmann A."/>
            <person name="Sternberg P.W."/>
            <person name="Tan P."/>
            <person name="Wang J."/>
            <person name="Gasser R.B."/>
        </authorList>
    </citation>
    <scope>NUCLEOTIDE SEQUENCE [LARGE SCALE GENOMIC DNA]</scope>
</reference>
<evidence type="ECO:0000313" key="2">
    <source>
        <dbReference type="EMBL" id="KER19842.1"/>
    </source>
</evidence>
<dbReference type="AlphaFoldDB" id="A0A074Z2U6"/>
<dbReference type="RefSeq" id="XP_009176402.1">
    <property type="nucleotide sequence ID" value="XM_009178138.1"/>
</dbReference>
<dbReference type="CTD" id="20325640"/>
<organism evidence="2 3">
    <name type="scientific">Opisthorchis viverrini</name>
    <name type="common">Southeast Asian liver fluke</name>
    <dbReference type="NCBI Taxonomy" id="6198"/>
    <lineage>
        <taxon>Eukaryota</taxon>
        <taxon>Metazoa</taxon>
        <taxon>Spiralia</taxon>
        <taxon>Lophotrochozoa</taxon>
        <taxon>Platyhelminthes</taxon>
        <taxon>Trematoda</taxon>
        <taxon>Digenea</taxon>
        <taxon>Opisthorchiida</taxon>
        <taxon>Opisthorchiata</taxon>
        <taxon>Opisthorchiidae</taxon>
        <taxon>Opisthorchis</taxon>
    </lineage>
</organism>
<evidence type="ECO:0000256" key="1">
    <source>
        <dbReference type="SAM" id="MobiDB-lite"/>
    </source>
</evidence>
<dbReference type="KEGG" id="ovi:T265_11472"/>
<feature type="region of interest" description="Disordered" evidence="1">
    <location>
        <begin position="133"/>
        <end position="153"/>
    </location>
</feature>
<gene>
    <name evidence="2" type="ORF">T265_11472</name>
</gene>
<sequence length="162" mass="18015">MFSLEWCERKARRLELLPKEPFEEVGRSTWPSQHILCSVINSSVEGILGRVPDIRSTYHIHSTADTSTVNSGDHGFVALITNDMSVRGENRLHTFSNQLNVSCKSSATRRRAKAKRAASFECASAKIDGISVKSMPEENGPKRGIQTSRKDFALCRKHNNAG</sequence>